<reference evidence="12 13" key="1">
    <citation type="submission" date="2023-10" db="EMBL/GenBank/DDBJ databases">
        <title>Rubellicoccus peritrichatus gen. nov., sp. nov., isolated from an algae of coral reef tank.</title>
        <authorList>
            <person name="Luo J."/>
        </authorList>
    </citation>
    <scope>NUCLEOTIDE SEQUENCE [LARGE SCALE GENOMIC DNA]</scope>
    <source>
        <strain evidence="12 13">CR14</strain>
    </source>
</reference>
<feature type="compositionally biased region" description="Polar residues" evidence="9">
    <location>
        <begin position="278"/>
        <end position="296"/>
    </location>
</feature>
<dbReference type="PANTHER" id="PTHR30224:SF4">
    <property type="entry name" value="ELECTRON TRANSPORT PROTEIN YCCM-RELATED"/>
    <property type="match status" value="1"/>
</dbReference>
<dbReference type="RefSeq" id="WP_317834168.1">
    <property type="nucleotide sequence ID" value="NZ_CP136920.1"/>
</dbReference>
<dbReference type="KEGG" id="puo:RZN69_01190"/>
<keyword evidence="4" id="KW-0479">Metal-binding</keyword>
<evidence type="ECO:0000256" key="4">
    <source>
        <dbReference type="ARBA" id="ARBA00022723"/>
    </source>
</evidence>
<dbReference type="InterPro" id="IPR017900">
    <property type="entry name" value="4Fe4S_Fe_S_CS"/>
</dbReference>
<feature type="transmembrane region" description="Helical" evidence="10">
    <location>
        <begin position="633"/>
        <end position="654"/>
    </location>
</feature>
<organism evidence="12 13">
    <name type="scientific">Rubellicoccus peritrichatus</name>
    <dbReference type="NCBI Taxonomy" id="3080537"/>
    <lineage>
        <taxon>Bacteria</taxon>
        <taxon>Pseudomonadati</taxon>
        <taxon>Verrucomicrobiota</taxon>
        <taxon>Opitutia</taxon>
        <taxon>Puniceicoccales</taxon>
        <taxon>Cerasicoccaceae</taxon>
        <taxon>Rubellicoccus</taxon>
    </lineage>
</organism>
<dbReference type="PROSITE" id="PS00198">
    <property type="entry name" value="4FE4S_FER_1"/>
    <property type="match status" value="1"/>
</dbReference>
<evidence type="ECO:0000256" key="9">
    <source>
        <dbReference type="SAM" id="MobiDB-lite"/>
    </source>
</evidence>
<dbReference type="Proteomes" id="UP001304300">
    <property type="component" value="Chromosome"/>
</dbReference>
<comment type="subcellular location">
    <subcellularLocation>
        <location evidence="1">Cell membrane</location>
        <topology evidence="1">Multi-pass membrane protein</topology>
    </subcellularLocation>
</comment>
<keyword evidence="7" id="KW-0411">Iron-sulfur</keyword>
<feature type="region of interest" description="Disordered" evidence="9">
    <location>
        <begin position="272"/>
        <end position="299"/>
    </location>
</feature>
<name>A0AAQ3L8N2_9BACT</name>
<dbReference type="SUPFAM" id="SSF54862">
    <property type="entry name" value="4Fe-4S ferredoxins"/>
    <property type="match status" value="1"/>
</dbReference>
<evidence type="ECO:0000256" key="7">
    <source>
        <dbReference type="ARBA" id="ARBA00023014"/>
    </source>
</evidence>
<sequence>MNATAEAVLRSWSLDHFILAYLCLLVAVYSRGWKLLSRQLPNRFPRWRLICFITGVITVYIAVASPLDAFAGFLLQVHMIQHLLLTVVAPPLILLGSPWLPLLRGLPKAWVRDGIGPLINGPFGRTLIRTFGNPVLAWILFVGSTLTWHIPGLYDRALRYESWHAAEHFCFFVTGLLFWWHIVLPWPARQKWSRWLIIPYILSADLLNTVLASFLSFYDQPLYPVYETMPRLWGISVMDDQIAAGVIMWVPGSIAFLVPAFFITAKLLSPKRGVRPSDTPTKNQQAKQAEPRTSQPKGKPWITAIAQSPARRSIQIIMLLLAIAVIVDGFWGSEVSSMNLAGVLTWTYWRGFSVIALLTLGNLFCAVCPFTFFRNLAQRFLPKGRQRSWPKKLANKWPAVILLVIFLWAYEVFDLWDRPIATAGLIVAYFASIALIDSFFRKGSFCKYVCPIGQYHFAFSSISSGEVKVEKTDVCASCTTHDCLRGNEQQSGCETALFLPSKAGNMDCTFCLDCVRACPHDNITIQSVIPSQDLTNNDLRSTIGRYSERTDIAALLMVFCSGAFINAAGMTAPVQDLFQRITNQFGIAESILVSVFIIAGVVAVPLALGYLAAILTRTLVTKGKSCRELMVRFAYGFVPLGAAVWAAHFLFHLATGAFTAVPVFKRILADLGIGSMGDAIDGLSNPGFSGNWIINMEFVLLDAGLLASLYVLWRISERTFEKQRVAGFLIWASIAVLLFMAAIWIIFQPMEMRGTQLSGG</sequence>
<evidence type="ECO:0000259" key="11">
    <source>
        <dbReference type="PROSITE" id="PS51379"/>
    </source>
</evidence>
<dbReference type="PROSITE" id="PS51379">
    <property type="entry name" value="4FE4S_FER_2"/>
    <property type="match status" value="1"/>
</dbReference>
<evidence type="ECO:0000256" key="8">
    <source>
        <dbReference type="ARBA" id="ARBA00023136"/>
    </source>
</evidence>
<feature type="transmembrane region" description="Helical" evidence="10">
    <location>
        <begin position="242"/>
        <end position="265"/>
    </location>
</feature>
<dbReference type="AlphaFoldDB" id="A0AAQ3L8N2"/>
<feature type="transmembrane region" description="Helical" evidence="10">
    <location>
        <begin position="725"/>
        <end position="747"/>
    </location>
</feature>
<dbReference type="PANTHER" id="PTHR30224">
    <property type="entry name" value="ELECTRON TRANSPORT PROTEIN"/>
    <property type="match status" value="1"/>
</dbReference>
<feature type="transmembrane region" description="Helical" evidence="10">
    <location>
        <begin position="591"/>
        <end position="613"/>
    </location>
</feature>
<dbReference type="InterPro" id="IPR017896">
    <property type="entry name" value="4Fe4S_Fe-S-bd"/>
</dbReference>
<dbReference type="GO" id="GO:0051536">
    <property type="term" value="F:iron-sulfur cluster binding"/>
    <property type="evidence" value="ECO:0007669"/>
    <property type="project" value="UniProtKB-KW"/>
</dbReference>
<feature type="transmembrane region" description="Helical" evidence="10">
    <location>
        <begin position="352"/>
        <end position="373"/>
    </location>
</feature>
<proteinExistence type="predicted"/>
<accession>A0AAQ3L8N2</accession>
<evidence type="ECO:0000256" key="10">
    <source>
        <dbReference type="SAM" id="Phobius"/>
    </source>
</evidence>
<dbReference type="GO" id="GO:0046872">
    <property type="term" value="F:metal ion binding"/>
    <property type="evidence" value="ECO:0007669"/>
    <property type="project" value="UniProtKB-KW"/>
</dbReference>
<evidence type="ECO:0000256" key="3">
    <source>
        <dbReference type="ARBA" id="ARBA00022692"/>
    </source>
</evidence>
<feature type="transmembrane region" description="Helical" evidence="10">
    <location>
        <begin position="12"/>
        <end position="29"/>
    </location>
</feature>
<feature type="domain" description="4Fe-4S ferredoxin-type" evidence="11">
    <location>
        <begin position="498"/>
        <end position="528"/>
    </location>
</feature>
<evidence type="ECO:0000256" key="2">
    <source>
        <dbReference type="ARBA" id="ARBA00022475"/>
    </source>
</evidence>
<feature type="transmembrane region" description="Helical" evidence="10">
    <location>
        <begin position="314"/>
        <end position="332"/>
    </location>
</feature>
<protein>
    <submittedName>
        <fullName evidence="12">Cytochrome c oxidase assembly protein</fullName>
    </submittedName>
</protein>
<dbReference type="Pfam" id="PF09678">
    <property type="entry name" value="Caa3_CtaG"/>
    <property type="match status" value="1"/>
</dbReference>
<evidence type="ECO:0000256" key="6">
    <source>
        <dbReference type="ARBA" id="ARBA00023004"/>
    </source>
</evidence>
<dbReference type="GO" id="GO:0005886">
    <property type="term" value="C:plasma membrane"/>
    <property type="evidence" value="ECO:0007669"/>
    <property type="project" value="UniProtKB-SubCell"/>
</dbReference>
<keyword evidence="8 10" id="KW-0472">Membrane</keyword>
<evidence type="ECO:0000256" key="5">
    <source>
        <dbReference type="ARBA" id="ARBA00022989"/>
    </source>
</evidence>
<dbReference type="EMBL" id="CP136920">
    <property type="protein sequence ID" value="WOO41684.1"/>
    <property type="molecule type" value="Genomic_DNA"/>
</dbReference>
<feature type="transmembrane region" description="Helical" evidence="10">
    <location>
        <begin position="552"/>
        <end position="571"/>
    </location>
</feature>
<keyword evidence="6" id="KW-0408">Iron</keyword>
<feature type="transmembrane region" description="Helical" evidence="10">
    <location>
        <begin position="49"/>
        <end position="67"/>
    </location>
</feature>
<feature type="transmembrane region" description="Helical" evidence="10">
    <location>
        <begin position="394"/>
        <end position="413"/>
    </location>
</feature>
<evidence type="ECO:0000313" key="13">
    <source>
        <dbReference type="Proteomes" id="UP001304300"/>
    </source>
</evidence>
<feature type="transmembrane region" description="Helical" evidence="10">
    <location>
        <begin position="135"/>
        <end position="154"/>
    </location>
</feature>
<keyword evidence="5 10" id="KW-1133">Transmembrane helix</keyword>
<dbReference type="InterPro" id="IPR019108">
    <property type="entry name" value="Caa3_assmbl_CtaG-rel"/>
</dbReference>
<feature type="transmembrane region" description="Helical" evidence="10">
    <location>
        <begin position="196"/>
        <end position="218"/>
    </location>
</feature>
<feature type="transmembrane region" description="Helical" evidence="10">
    <location>
        <begin position="166"/>
        <end position="184"/>
    </location>
</feature>
<evidence type="ECO:0000256" key="1">
    <source>
        <dbReference type="ARBA" id="ARBA00004651"/>
    </source>
</evidence>
<feature type="transmembrane region" description="Helical" evidence="10">
    <location>
        <begin position="419"/>
        <end position="440"/>
    </location>
</feature>
<keyword evidence="2" id="KW-1003">Cell membrane</keyword>
<feature type="transmembrane region" description="Helical" evidence="10">
    <location>
        <begin position="79"/>
        <end position="102"/>
    </location>
</feature>
<feature type="transmembrane region" description="Helical" evidence="10">
    <location>
        <begin position="692"/>
        <end position="713"/>
    </location>
</feature>
<keyword evidence="3 10" id="KW-0812">Transmembrane</keyword>
<evidence type="ECO:0000313" key="12">
    <source>
        <dbReference type="EMBL" id="WOO41684.1"/>
    </source>
</evidence>
<keyword evidence="13" id="KW-1185">Reference proteome</keyword>
<gene>
    <name evidence="12" type="ORF">RZN69_01190</name>
</gene>
<dbReference type="InterPro" id="IPR052378">
    <property type="entry name" value="NosR_regulator"/>
</dbReference>